<organism evidence="3 4">
    <name type="scientific">Brachionus plicatilis</name>
    <name type="common">Marine rotifer</name>
    <name type="synonym">Brachionus muelleri</name>
    <dbReference type="NCBI Taxonomy" id="10195"/>
    <lineage>
        <taxon>Eukaryota</taxon>
        <taxon>Metazoa</taxon>
        <taxon>Spiralia</taxon>
        <taxon>Gnathifera</taxon>
        <taxon>Rotifera</taxon>
        <taxon>Eurotatoria</taxon>
        <taxon>Monogononta</taxon>
        <taxon>Pseudotrocha</taxon>
        <taxon>Ploima</taxon>
        <taxon>Brachionidae</taxon>
        <taxon>Brachionus</taxon>
    </lineage>
</organism>
<evidence type="ECO:0000256" key="1">
    <source>
        <dbReference type="SAM" id="Coils"/>
    </source>
</evidence>
<sequence length="440" mass="50449">MKLLIFSLSLVLLNLPHFDFTAQEMIKQQKIEECNFLNCRLPLCKCSNPERPMSVHFADTPMMVALTFNGVLTSVHSKYIRKILNPLFKNPNGCPIQATFFVSETGSGKTDYCFAQTLFNNNNEISVSSPKYTCPYTDCDSLGQYFRKWRSDSAEENILKQKKNIANKSRINKSFLRGFRLPFLDQRGNAHFGALKKFGFKYDSSVIVTPEDIKNHNGLRLWPHTLDFPANYTCPTCPTKKSLCNGQSNCSMSSVWVVPLHYLNVEGKYPCPTLIRDEIADNRLQTKNCFPKELINSTILTEFLTDNFKRHYTTNKAPYVVNIELSWFDRYGDELTKALVDFVSKATTVKPDGMVQKSDVYFLSIARILDWMEYPAPLNVIAGKWLWDCDGVNFDYDEECDSIKKIMEAAEELEEAKKRNQSAKFESHTEILFKNGILST</sequence>
<feature type="signal peptide" evidence="2">
    <location>
        <begin position="1"/>
        <end position="21"/>
    </location>
</feature>
<comment type="caution">
    <text evidence="3">The sequence shown here is derived from an EMBL/GenBank/DDBJ whole genome shotgun (WGS) entry which is preliminary data.</text>
</comment>
<keyword evidence="1" id="KW-0175">Coiled coil</keyword>
<dbReference type="InterPro" id="IPR052740">
    <property type="entry name" value="CE4"/>
</dbReference>
<dbReference type="Gene3D" id="3.20.20.370">
    <property type="entry name" value="Glycoside hydrolase/deacetylase"/>
    <property type="match status" value="1"/>
</dbReference>
<dbReference type="SUPFAM" id="SSF88713">
    <property type="entry name" value="Glycoside hydrolase/deacetylase"/>
    <property type="match status" value="1"/>
</dbReference>
<dbReference type="OrthoDB" id="504708at2759"/>
<feature type="non-terminal residue" evidence="3">
    <location>
        <position position="440"/>
    </location>
</feature>
<dbReference type="EMBL" id="REGN01013272">
    <property type="protein sequence ID" value="RMZ94135.1"/>
    <property type="molecule type" value="Genomic_DNA"/>
</dbReference>
<dbReference type="PANTHER" id="PTHR45985:SF8">
    <property type="entry name" value="CHITIN DEACETYLASE-LIKE 9, ISOFORM A"/>
    <property type="match status" value="1"/>
</dbReference>
<accession>A0A3M7P4Z6</accession>
<dbReference type="InterPro" id="IPR011330">
    <property type="entry name" value="Glyco_hydro/deAcase_b/a-brl"/>
</dbReference>
<dbReference type="Proteomes" id="UP000276133">
    <property type="component" value="Unassembled WGS sequence"/>
</dbReference>
<dbReference type="GO" id="GO:0005975">
    <property type="term" value="P:carbohydrate metabolic process"/>
    <property type="evidence" value="ECO:0007669"/>
    <property type="project" value="InterPro"/>
</dbReference>
<gene>
    <name evidence="3" type="ORF">BpHYR1_034340</name>
</gene>
<evidence type="ECO:0000313" key="3">
    <source>
        <dbReference type="EMBL" id="RMZ94135.1"/>
    </source>
</evidence>
<keyword evidence="2" id="KW-0732">Signal</keyword>
<proteinExistence type="predicted"/>
<feature type="coiled-coil region" evidence="1">
    <location>
        <begin position="396"/>
        <end position="426"/>
    </location>
</feature>
<feature type="chain" id="PRO_5018260497" evidence="2">
    <location>
        <begin position="22"/>
        <end position="440"/>
    </location>
</feature>
<name>A0A3M7P4Z6_BRAPC</name>
<dbReference type="STRING" id="10195.A0A3M7P4Z6"/>
<evidence type="ECO:0000256" key="2">
    <source>
        <dbReference type="SAM" id="SignalP"/>
    </source>
</evidence>
<protein>
    <submittedName>
        <fullName evidence="3">Chitin deacetylase 1</fullName>
    </submittedName>
</protein>
<keyword evidence="4" id="KW-1185">Reference proteome</keyword>
<evidence type="ECO:0000313" key="4">
    <source>
        <dbReference type="Proteomes" id="UP000276133"/>
    </source>
</evidence>
<dbReference type="AlphaFoldDB" id="A0A3M7P4Z6"/>
<dbReference type="PANTHER" id="PTHR45985">
    <property type="match status" value="1"/>
</dbReference>
<reference evidence="3 4" key="1">
    <citation type="journal article" date="2018" name="Sci. Rep.">
        <title>Genomic signatures of local adaptation to the degree of environmental predictability in rotifers.</title>
        <authorList>
            <person name="Franch-Gras L."/>
            <person name="Hahn C."/>
            <person name="Garcia-Roger E.M."/>
            <person name="Carmona M.J."/>
            <person name="Serra M."/>
            <person name="Gomez A."/>
        </authorList>
    </citation>
    <scope>NUCLEOTIDE SEQUENCE [LARGE SCALE GENOMIC DNA]</scope>
    <source>
        <strain evidence="3">HYR1</strain>
    </source>
</reference>